<evidence type="ECO:0000313" key="2">
    <source>
        <dbReference type="EMBL" id="KAJ5379618.1"/>
    </source>
</evidence>
<dbReference type="EMBL" id="JAPZBU010000003">
    <property type="protein sequence ID" value="KAJ5413664.1"/>
    <property type="molecule type" value="Genomic_DNA"/>
</dbReference>
<evidence type="ECO:0000313" key="4">
    <source>
        <dbReference type="Proteomes" id="UP001147747"/>
    </source>
</evidence>
<dbReference type="Proteomes" id="UP001147747">
    <property type="component" value="Unassembled WGS sequence"/>
</dbReference>
<evidence type="ECO:0000313" key="3">
    <source>
        <dbReference type="EMBL" id="KAJ5413664.1"/>
    </source>
</evidence>
<organism evidence="3 4">
    <name type="scientific">Penicillium cosmopolitanum</name>
    <dbReference type="NCBI Taxonomy" id="1131564"/>
    <lineage>
        <taxon>Eukaryota</taxon>
        <taxon>Fungi</taxon>
        <taxon>Dikarya</taxon>
        <taxon>Ascomycota</taxon>
        <taxon>Pezizomycotina</taxon>
        <taxon>Eurotiomycetes</taxon>
        <taxon>Eurotiomycetidae</taxon>
        <taxon>Eurotiales</taxon>
        <taxon>Aspergillaceae</taxon>
        <taxon>Penicillium</taxon>
    </lineage>
</organism>
<sequence length="617" mass="68044">MVSSRGLDPLEIPRCIFCQGRAQSLIQAPVSDSSKTTDNGHPAQDQEQPELNNASEDTAMTDRDAGQEDLPAFELYTALLGEIPGLWDLIPKHLDEWIKDIYQSSGRWMIFIERLERIQKPTTEDKLCRALALRGLALQFSIFESHCIPRRNKKRDGKIPKFVRDHLCAPEKEIKRISHYIQAGQKHLKIEEAFRHELKQRQSIYAGEAYSGRGISALTALAITPFRNLQLGEIPRFVEKFFANGAKIKLRLPFPLIGPSKSIEKEFCLLEVVERASRWFTELQSCFLNVTIPGDRCKRRRLSSYRADTPYTMSAMCGSVSTSEVLGSLSGPQNVQPGEVLHISDPNLNDIEMSHFQPPAIDAPFQFGSSDHSTSYFARDELFGLASNSIVSQTGETNEANATMEETTGFDPLSSVALFTFPLDSTLDQTGEMNGANAAMQETTGLDPLSSDALFISQIDNILDQTGEIDETNATMEETTGFDPLSSVALFTFPLDSTLDQTGEMNGTNAAMQEKTGLDPLSSDAIFISQIDSTLDQTGEINETNVATQETKPLISDNRTGQSVQAEQETAKNILSALFPDFQNDSISSEAGQMPLTPHTTSSDSVIVQAGHNVITV</sequence>
<gene>
    <name evidence="3" type="ORF">N7509_000291</name>
    <name evidence="2" type="ORF">N7509_012737</name>
</gene>
<dbReference type="AlphaFoldDB" id="A0A9W9WA03"/>
<dbReference type="OrthoDB" id="4455194at2759"/>
<feature type="region of interest" description="Disordered" evidence="1">
    <location>
        <begin position="30"/>
        <end position="53"/>
    </location>
</feature>
<keyword evidence="4" id="KW-1185">Reference proteome</keyword>
<protein>
    <submittedName>
        <fullName evidence="3">Uncharacterized protein</fullName>
    </submittedName>
</protein>
<accession>A0A9W9WA03</accession>
<reference evidence="3" key="2">
    <citation type="journal article" date="2023" name="IMA Fungus">
        <title>Comparative genomic study of the Penicillium genus elucidates a diverse pangenome and 15 lateral gene transfer events.</title>
        <authorList>
            <person name="Petersen C."/>
            <person name="Sorensen T."/>
            <person name="Nielsen M.R."/>
            <person name="Sondergaard T.E."/>
            <person name="Sorensen J.L."/>
            <person name="Fitzpatrick D.A."/>
            <person name="Frisvad J.C."/>
            <person name="Nielsen K.L."/>
        </authorList>
    </citation>
    <scope>NUCLEOTIDE SEQUENCE</scope>
    <source>
        <strain evidence="3">IBT 29677</strain>
    </source>
</reference>
<dbReference type="GeneID" id="81363918"/>
<comment type="caution">
    <text evidence="3">The sequence shown here is derived from an EMBL/GenBank/DDBJ whole genome shotgun (WGS) entry which is preliminary data.</text>
</comment>
<name>A0A9W9WA03_9EURO</name>
<dbReference type="RefSeq" id="XP_056493520.1">
    <property type="nucleotide sequence ID" value="XM_056624938.1"/>
</dbReference>
<proteinExistence type="predicted"/>
<reference evidence="3" key="1">
    <citation type="submission" date="2022-12" db="EMBL/GenBank/DDBJ databases">
        <authorList>
            <person name="Petersen C."/>
        </authorList>
    </citation>
    <scope>NUCLEOTIDE SEQUENCE</scope>
    <source>
        <strain evidence="3">IBT 29677</strain>
    </source>
</reference>
<dbReference type="EMBL" id="JAPZBU010000011">
    <property type="protein sequence ID" value="KAJ5379618.1"/>
    <property type="molecule type" value="Genomic_DNA"/>
</dbReference>
<evidence type="ECO:0000256" key="1">
    <source>
        <dbReference type="SAM" id="MobiDB-lite"/>
    </source>
</evidence>